<accession>A0A1X0VFJ9</accession>
<feature type="transmembrane region" description="Helical" evidence="7">
    <location>
        <begin position="56"/>
        <end position="76"/>
    </location>
</feature>
<dbReference type="PANTHER" id="PTHR42718:SF24">
    <property type="entry name" value="MAJOR FACILITATOR SUPERFAMILY (MFS) PROFILE DOMAIN-CONTAINING PROTEIN"/>
    <property type="match status" value="1"/>
</dbReference>
<dbReference type="Proteomes" id="UP000192288">
    <property type="component" value="Unassembled WGS sequence"/>
</dbReference>
<evidence type="ECO:0000256" key="5">
    <source>
        <dbReference type="ARBA" id="ARBA00022989"/>
    </source>
</evidence>
<feature type="transmembrane region" description="Helical" evidence="7">
    <location>
        <begin position="185"/>
        <end position="208"/>
    </location>
</feature>
<evidence type="ECO:0000313" key="10">
    <source>
        <dbReference type="Proteomes" id="UP000192288"/>
    </source>
</evidence>
<feature type="transmembrane region" description="Helical" evidence="7">
    <location>
        <begin position="284"/>
        <end position="309"/>
    </location>
</feature>
<comment type="subcellular location">
    <subcellularLocation>
        <location evidence="1">Cell membrane</location>
        <topology evidence="1">Multi-pass membrane protein</topology>
    </subcellularLocation>
</comment>
<dbReference type="AlphaFoldDB" id="A0A1X0VFJ9"/>
<feature type="transmembrane region" description="Helical" evidence="7">
    <location>
        <begin position="321"/>
        <end position="342"/>
    </location>
</feature>
<feature type="transmembrane region" description="Helical" evidence="7">
    <location>
        <begin position="467"/>
        <end position="488"/>
    </location>
</feature>
<dbReference type="Pfam" id="PF07690">
    <property type="entry name" value="MFS_1"/>
    <property type="match status" value="1"/>
</dbReference>
<feature type="transmembrane region" description="Helical" evidence="7">
    <location>
        <begin position="349"/>
        <end position="370"/>
    </location>
</feature>
<dbReference type="InterPro" id="IPR004638">
    <property type="entry name" value="EmrB-like"/>
</dbReference>
<dbReference type="InterPro" id="IPR011701">
    <property type="entry name" value="MFS"/>
</dbReference>
<evidence type="ECO:0000259" key="8">
    <source>
        <dbReference type="PROSITE" id="PS50850"/>
    </source>
</evidence>
<gene>
    <name evidence="9" type="ORF">BMR96_01615</name>
</gene>
<evidence type="ECO:0000313" key="9">
    <source>
        <dbReference type="EMBL" id="ORI98515.1"/>
    </source>
</evidence>
<name>A0A1X0VFJ9_LEUPS</name>
<feature type="transmembrane region" description="Helical" evidence="7">
    <location>
        <begin position="220"/>
        <end position="238"/>
    </location>
</feature>
<feature type="domain" description="Major facilitator superfamily (MFS) profile" evidence="8">
    <location>
        <begin position="18"/>
        <end position="493"/>
    </location>
</feature>
<evidence type="ECO:0000256" key="3">
    <source>
        <dbReference type="ARBA" id="ARBA00022475"/>
    </source>
</evidence>
<keyword evidence="2" id="KW-0813">Transport</keyword>
<evidence type="ECO:0000256" key="4">
    <source>
        <dbReference type="ARBA" id="ARBA00022692"/>
    </source>
</evidence>
<keyword evidence="6 7" id="KW-0472">Membrane</keyword>
<protein>
    <submittedName>
        <fullName evidence="9">MFS transporter</fullName>
    </submittedName>
</protein>
<evidence type="ECO:0000256" key="7">
    <source>
        <dbReference type="SAM" id="Phobius"/>
    </source>
</evidence>
<dbReference type="RefSeq" id="WP_080518869.1">
    <property type="nucleotide sequence ID" value="NZ_MPLS01000003.1"/>
</dbReference>
<keyword evidence="5 7" id="KW-1133">Transmembrane helix</keyword>
<dbReference type="eggNOG" id="COG2814">
    <property type="taxonomic scope" value="Bacteria"/>
</dbReference>
<dbReference type="SUPFAM" id="SSF103473">
    <property type="entry name" value="MFS general substrate transporter"/>
    <property type="match status" value="1"/>
</dbReference>
<comment type="caution">
    <text evidence="9">The sequence shown here is derived from an EMBL/GenBank/DDBJ whole genome shotgun (WGS) entry which is preliminary data.</text>
</comment>
<feature type="transmembrane region" description="Helical" evidence="7">
    <location>
        <begin position="244"/>
        <end position="264"/>
    </location>
</feature>
<organism evidence="9 10">
    <name type="scientific">Leuconostoc pseudomesenteroides</name>
    <dbReference type="NCBI Taxonomy" id="33968"/>
    <lineage>
        <taxon>Bacteria</taxon>
        <taxon>Bacillati</taxon>
        <taxon>Bacillota</taxon>
        <taxon>Bacilli</taxon>
        <taxon>Lactobacillales</taxon>
        <taxon>Lactobacillaceae</taxon>
        <taxon>Leuconostoc</taxon>
    </lineage>
</organism>
<feature type="transmembrane region" description="Helical" evidence="7">
    <location>
        <begin position="83"/>
        <end position="101"/>
    </location>
</feature>
<dbReference type="GO" id="GO:0022857">
    <property type="term" value="F:transmembrane transporter activity"/>
    <property type="evidence" value="ECO:0007669"/>
    <property type="project" value="InterPro"/>
</dbReference>
<feature type="transmembrane region" description="Helical" evidence="7">
    <location>
        <begin position="20"/>
        <end position="44"/>
    </location>
</feature>
<proteinExistence type="predicted"/>
<dbReference type="PROSITE" id="PS50850">
    <property type="entry name" value="MFS"/>
    <property type="match status" value="1"/>
</dbReference>
<dbReference type="Gene3D" id="1.20.1720.10">
    <property type="entry name" value="Multidrug resistance protein D"/>
    <property type="match status" value="1"/>
</dbReference>
<dbReference type="CDD" id="cd17503">
    <property type="entry name" value="MFS_LmrB_MDR_like"/>
    <property type="match status" value="1"/>
</dbReference>
<evidence type="ECO:0000256" key="6">
    <source>
        <dbReference type="ARBA" id="ARBA00023136"/>
    </source>
</evidence>
<sequence length="503" mass="54161">MSDKIVDTKGKPVNRIAMMIVLLVGVFSVMLMQTALGTALPALMKAFDVNASTVQWLTTIFLMANGIMVPVSAYLTTRIQTKTLYLSALGLFTAGTLLAFVTPTNAFWMLMVARVLQAMAVGVLMPLMQVISLNLFDAESRGKAMGLGGLVVGMAPAIGPTLSGWILEKDHTILGFTLENSWRSIFGVILPVVILVMIASFVYFRNILPTKKVTLNVRSLIESTFGFGLILFGFAMVSDHGWGDFGWVILPLIAGLLITIEFMWHQSRMEKPFLDMSVFKSKQFTITTILVSLAMMAMIGVEMVLPIYMQNIRGLTPLDSGLTLLPGALMMGIMSPIAGAFYDKHGAKRLAVTGFSILLIGTVPLFYMTADTSQHFITALYTLRMFGIAMTMMPLTASAMGALSPETAAQGTAANNTMRQIASSLGTAILASVMQSVTDNNKPAASLKGQDPLSYANKLIDATLNGFHASFLLAAGFALVALLITFLLHSGKINTPAHKEDAA</sequence>
<feature type="transmembrane region" description="Helical" evidence="7">
    <location>
        <begin position="144"/>
        <end position="165"/>
    </location>
</feature>
<dbReference type="PANTHER" id="PTHR42718">
    <property type="entry name" value="MAJOR FACILITATOR SUPERFAMILY MULTIDRUG TRANSPORTER MFSC"/>
    <property type="match status" value="1"/>
</dbReference>
<keyword evidence="4 7" id="KW-0812">Transmembrane</keyword>
<dbReference type="InterPro" id="IPR036259">
    <property type="entry name" value="MFS_trans_sf"/>
</dbReference>
<reference evidence="9 10" key="1">
    <citation type="journal article" date="2017" name="Front. Microbiol.">
        <title>Genomic Characterization of Dairy Associated Leuconostoc Species and Diversity of Leuconostocs in Undefined Mixed Mesophilic Starter Cultures.</title>
        <authorList>
            <person name="Frantzen C.A."/>
            <person name="Kot W."/>
            <person name="Pedersen T.B."/>
            <person name="Ardo Y.M."/>
            <person name="Broadbent J.R."/>
            <person name="Neve H."/>
            <person name="Hansen L.H."/>
            <person name="Dal Bello F."/>
            <person name="Ostlie H.M."/>
            <person name="Kleppen H.P."/>
            <person name="Vogensen F.K."/>
            <person name="Holo H."/>
        </authorList>
    </citation>
    <scope>NUCLEOTIDE SEQUENCE [LARGE SCALE GENOMIC DNA]</scope>
    <source>
        <strain evidence="9 10">LMGCF08</strain>
    </source>
</reference>
<dbReference type="STRING" id="33968.BMS77_00390"/>
<dbReference type="InterPro" id="IPR020846">
    <property type="entry name" value="MFS_dom"/>
</dbReference>
<dbReference type="NCBIfam" id="TIGR00711">
    <property type="entry name" value="efflux_EmrB"/>
    <property type="match status" value="1"/>
</dbReference>
<dbReference type="Gene3D" id="1.20.1250.20">
    <property type="entry name" value="MFS general substrate transporter like domains"/>
    <property type="match status" value="1"/>
</dbReference>
<evidence type="ECO:0000256" key="2">
    <source>
        <dbReference type="ARBA" id="ARBA00022448"/>
    </source>
</evidence>
<dbReference type="GO" id="GO:0005886">
    <property type="term" value="C:plasma membrane"/>
    <property type="evidence" value="ECO:0007669"/>
    <property type="project" value="UniProtKB-SubCell"/>
</dbReference>
<evidence type="ECO:0000256" key="1">
    <source>
        <dbReference type="ARBA" id="ARBA00004651"/>
    </source>
</evidence>
<feature type="transmembrane region" description="Helical" evidence="7">
    <location>
        <begin position="376"/>
        <end position="400"/>
    </location>
</feature>
<dbReference type="EMBL" id="MPLS01000003">
    <property type="protein sequence ID" value="ORI98515.1"/>
    <property type="molecule type" value="Genomic_DNA"/>
</dbReference>
<keyword evidence="3" id="KW-1003">Cell membrane</keyword>
<dbReference type="GeneID" id="97229537"/>
<feature type="transmembrane region" description="Helical" evidence="7">
    <location>
        <begin position="107"/>
        <end position="132"/>
    </location>
</feature>